<dbReference type="Gene3D" id="3.30.160.20">
    <property type="match status" value="1"/>
</dbReference>
<keyword evidence="3 7" id="KW-0694">RNA-binding</keyword>
<keyword evidence="4 7" id="KW-0689">Ribosomal protein</keyword>
<dbReference type="SUPFAM" id="SSF54211">
    <property type="entry name" value="Ribosomal protein S5 domain 2-like"/>
    <property type="match status" value="1"/>
</dbReference>
<dbReference type="GO" id="GO:0003735">
    <property type="term" value="F:structural constituent of ribosome"/>
    <property type="evidence" value="ECO:0007669"/>
    <property type="project" value="UniProtKB-UniRule"/>
</dbReference>
<comment type="caution">
    <text evidence="10">The sequence shown here is derived from an EMBL/GenBank/DDBJ whole genome shotgun (WGS) entry which is preliminary data.</text>
</comment>
<feature type="domain" description="S5 DRBM" evidence="9">
    <location>
        <begin position="17"/>
        <end position="80"/>
    </location>
</feature>
<dbReference type="FunFam" id="3.30.160.20:FF:000001">
    <property type="entry name" value="30S ribosomal protein S5"/>
    <property type="match status" value="1"/>
</dbReference>
<reference evidence="10 11" key="1">
    <citation type="journal article" date="2015" name="Nature">
        <title>rRNA introns, odd ribosomes, and small enigmatic genomes across a large radiation of phyla.</title>
        <authorList>
            <person name="Brown C.T."/>
            <person name="Hug L.A."/>
            <person name="Thomas B.C."/>
            <person name="Sharon I."/>
            <person name="Castelle C.J."/>
            <person name="Singh A."/>
            <person name="Wilkins M.J."/>
            <person name="Williams K.H."/>
            <person name="Banfield J.F."/>
        </authorList>
    </citation>
    <scope>NUCLEOTIDE SEQUENCE [LARGE SCALE GENOMIC DNA]</scope>
</reference>
<dbReference type="PATRIC" id="fig|1618572.3.peg.494"/>
<keyword evidence="5 7" id="KW-0687">Ribonucleoprotein</keyword>
<evidence type="ECO:0000256" key="4">
    <source>
        <dbReference type="ARBA" id="ARBA00022980"/>
    </source>
</evidence>
<name>A0A0G0LVL0_9BACT</name>
<evidence type="ECO:0000256" key="1">
    <source>
        <dbReference type="ARBA" id="ARBA00008945"/>
    </source>
</evidence>
<dbReference type="GO" id="GO:0019843">
    <property type="term" value="F:rRNA binding"/>
    <property type="evidence" value="ECO:0007669"/>
    <property type="project" value="UniProtKB-UniRule"/>
</dbReference>
<dbReference type="AlphaFoldDB" id="A0A0G0LVL0"/>
<dbReference type="GO" id="GO:0005737">
    <property type="term" value="C:cytoplasm"/>
    <property type="evidence" value="ECO:0007669"/>
    <property type="project" value="UniProtKB-ARBA"/>
</dbReference>
<proteinExistence type="inferred from homology"/>
<dbReference type="GO" id="GO:0015935">
    <property type="term" value="C:small ribosomal subunit"/>
    <property type="evidence" value="ECO:0007669"/>
    <property type="project" value="InterPro"/>
</dbReference>
<dbReference type="InterPro" id="IPR013810">
    <property type="entry name" value="Ribosomal_uS5_N"/>
</dbReference>
<dbReference type="PANTHER" id="PTHR48277:SF1">
    <property type="entry name" value="MITOCHONDRIAL RIBOSOMAL PROTEIN S5"/>
    <property type="match status" value="1"/>
</dbReference>
<dbReference type="InterPro" id="IPR000851">
    <property type="entry name" value="Ribosomal_uS5"/>
</dbReference>
<dbReference type="InterPro" id="IPR005324">
    <property type="entry name" value="Ribosomal_uS5_C"/>
</dbReference>
<dbReference type="Pfam" id="PF00333">
    <property type="entry name" value="Ribosomal_S5"/>
    <property type="match status" value="1"/>
</dbReference>
<dbReference type="InterPro" id="IPR005712">
    <property type="entry name" value="Ribosomal_uS5_bac-type"/>
</dbReference>
<evidence type="ECO:0000256" key="3">
    <source>
        <dbReference type="ARBA" id="ARBA00022884"/>
    </source>
</evidence>
<comment type="function">
    <text evidence="7">Located at the back of the 30S subunit body where it stabilizes the conformation of the head with respect to the body.</text>
</comment>
<evidence type="ECO:0000256" key="6">
    <source>
        <dbReference type="ARBA" id="ARBA00035255"/>
    </source>
</evidence>
<dbReference type="SUPFAM" id="SSF54768">
    <property type="entry name" value="dsRNA-binding domain-like"/>
    <property type="match status" value="1"/>
</dbReference>
<dbReference type="InterPro" id="IPR020568">
    <property type="entry name" value="Ribosomal_Su5_D2-typ_SF"/>
</dbReference>
<comment type="domain">
    <text evidence="7">The N-terminal domain interacts with the head of the 30S subunit; the C-terminal domain interacts with the body and contacts protein S4. The interaction surface between S4 and S5 is involved in control of translational fidelity.</text>
</comment>
<comment type="subunit">
    <text evidence="7">Part of the 30S ribosomal subunit. Contacts proteins S4 and S8.</text>
</comment>
<dbReference type="Proteomes" id="UP000034774">
    <property type="component" value="Unassembled WGS sequence"/>
</dbReference>
<dbReference type="Pfam" id="PF03719">
    <property type="entry name" value="Ribosomal_S5_C"/>
    <property type="match status" value="1"/>
</dbReference>
<dbReference type="GO" id="GO:0042254">
    <property type="term" value="P:ribosome biogenesis"/>
    <property type="evidence" value="ECO:0007669"/>
    <property type="project" value="UniProtKB-ARBA"/>
</dbReference>
<evidence type="ECO:0000313" key="10">
    <source>
        <dbReference type="EMBL" id="KKQ92045.1"/>
    </source>
</evidence>
<dbReference type="PROSITE" id="PS50881">
    <property type="entry name" value="S5_DSRBD"/>
    <property type="match status" value="1"/>
</dbReference>
<evidence type="ECO:0000256" key="2">
    <source>
        <dbReference type="ARBA" id="ARBA00022730"/>
    </source>
</evidence>
<keyword evidence="2 7" id="KW-0699">rRNA-binding</keyword>
<dbReference type="EMBL" id="LBVU01000003">
    <property type="protein sequence ID" value="KKQ92045.1"/>
    <property type="molecule type" value="Genomic_DNA"/>
</dbReference>
<comment type="function">
    <text evidence="7">With S4 and S12 plays an important role in translational accuracy.</text>
</comment>
<dbReference type="FunFam" id="3.30.230.10:FF:000002">
    <property type="entry name" value="30S ribosomal protein S5"/>
    <property type="match status" value="1"/>
</dbReference>
<organism evidence="10 11">
    <name type="scientific">Candidatus Woesebacteria bacterium GW2011_GWB1_39_10</name>
    <dbReference type="NCBI Taxonomy" id="1618572"/>
    <lineage>
        <taxon>Bacteria</taxon>
        <taxon>Candidatus Woeseibacteriota</taxon>
    </lineage>
</organism>
<dbReference type="NCBIfam" id="TIGR01021">
    <property type="entry name" value="rpsE_bact"/>
    <property type="match status" value="1"/>
</dbReference>
<gene>
    <name evidence="7" type="primary">rpsE</name>
    <name evidence="10" type="ORF">UT17_C0003G0068</name>
</gene>
<evidence type="ECO:0000256" key="5">
    <source>
        <dbReference type="ARBA" id="ARBA00023274"/>
    </source>
</evidence>
<comment type="similarity">
    <text evidence="1 7 8">Belongs to the universal ribosomal protein uS5 family.</text>
</comment>
<evidence type="ECO:0000259" key="9">
    <source>
        <dbReference type="PROSITE" id="PS50881"/>
    </source>
</evidence>
<dbReference type="Gene3D" id="3.30.230.10">
    <property type="match status" value="1"/>
</dbReference>
<accession>A0A0G0LVL0</accession>
<evidence type="ECO:0000256" key="8">
    <source>
        <dbReference type="RuleBase" id="RU003823"/>
    </source>
</evidence>
<evidence type="ECO:0000313" key="11">
    <source>
        <dbReference type="Proteomes" id="UP000034774"/>
    </source>
</evidence>
<dbReference type="GO" id="GO:0006412">
    <property type="term" value="P:translation"/>
    <property type="evidence" value="ECO:0007669"/>
    <property type="project" value="UniProtKB-UniRule"/>
</dbReference>
<dbReference type="HAMAP" id="MF_01307_B">
    <property type="entry name" value="Ribosomal_uS5_B"/>
    <property type="match status" value="1"/>
</dbReference>
<evidence type="ECO:0000256" key="7">
    <source>
        <dbReference type="HAMAP-Rule" id="MF_01307"/>
    </source>
</evidence>
<sequence length="162" mass="17510">MANFNRRQQYDTGPKEFEETVVQINRVSKKTKGGNQMRFSALVVVGDRKGKVGVGLAKAHDVRNAIRKSIEAAKRKLIIVPIVGTTIPYSVNEKFSAAKILLKPAPPGSGIIAGGPMRVVLEAAGIRDAVGKILGTKNKISNVYATLKALEQITSLVEMKKK</sequence>
<protein>
    <recommendedName>
        <fullName evidence="6 7">Small ribosomal subunit protein uS5</fullName>
    </recommendedName>
</protein>
<dbReference type="InterPro" id="IPR014721">
    <property type="entry name" value="Ribsml_uS5_D2-typ_fold_subgr"/>
</dbReference>
<dbReference type="PANTHER" id="PTHR48277">
    <property type="entry name" value="MITOCHONDRIAL RIBOSOMAL PROTEIN S5"/>
    <property type="match status" value="1"/>
</dbReference>
<dbReference type="STRING" id="1618572.UT17_C0003G0068"/>